<keyword evidence="3 6" id="KW-0812">Transmembrane</keyword>
<dbReference type="EMBL" id="AP024702">
    <property type="protein sequence ID" value="BCX47564.1"/>
    <property type="molecule type" value="Genomic_DNA"/>
</dbReference>
<evidence type="ECO:0000256" key="2">
    <source>
        <dbReference type="ARBA" id="ARBA00007524"/>
    </source>
</evidence>
<dbReference type="PANTHER" id="PTHR10057:SF0">
    <property type="entry name" value="TRANSLOCATOR PROTEIN"/>
    <property type="match status" value="1"/>
</dbReference>
<reference evidence="7 8" key="1">
    <citation type="submission" date="2021-06" db="EMBL/GenBank/DDBJ databases">
        <title>Complete genome of Haloferula helveola possessing various polysaccharide degrading enzymes.</title>
        <authorList>
            <person name="Takami H."/>
            <person name="Huang C."/>
            <person name="Hamasaki K."/>
        </authorList>
    </citation>
    <scope>NUCLEOTIDE SEQUENCE [LARGE SCALE GENOMIC DNA]</scope>
    <source>
        <strain evidence="7 8">CN-1</strain>
    </source>
</reference>
<organism evidence="7 8">
    <name type="scientific">Haloferula helveola</name>
    <dbReference type="NCBI Taxonomy" id="490095"/>
    <lineage>
        <taxon>Bacteria</taxon>
        <taxon>Pseudomonadati</taxon>
        <taxon>Verrucomicrobiota</taxon>
        <taxon>Verrucomicrobiia</taxon>
        <taxon>Verrucomicrobiales</taxon>
        <taxon>Verrucomicrobiaceae</taxon>
        <taxon>Haloferula</taxon>
    </lineage>
</organism>
<keyword evidence="4 6" id="KW-1133">Transmembrane helix</keyword>
<gene>
    <name evidence="7" type="ORF">HAHE_14720</name>
</gene>
<accession>A0ABM7R8W8</accession>
<dbReference type="PANTHER" id="PTHR10057">
    <property type="entry name" value="PERIPHERAL-TYPE BENZODIAZEPINE RECEPTOR"/>
    <property type="match status" value="1"/>
</dbReference>
<evidence type="ECO:0000256" key="5">
    <source>
        <dbReference type="ARBA" id="ARBA00023136"/>
    </source>
</evidence>
<dbReference type="InterPro" id="IPR004307">
    <property type="entry name" value="TspO_MBR"/>
</dbReference>
<feature type="transmembrane region" description="Helical" evidence="6">
    <location>
        <begin position="103"/>
        <end position="122"/>
    </location>
</feature>
<sequence>MPLWLKILISVIVAEVLGGLGGIITASSIGDWYAALNRPPGNPPNWVFGPVWTLLYALIGISFALVWHRAPRGKAKSAALIAFAVQFVLNLAWTPVFFGAHQIGAALVVIVGLLVAIAITIVRFRQLVPVSAALLVPYILWVGYATYLNAGYLVLNR</sequence>
<evidence type="ECO:0000256" key="4">
    <source>
        <dbReference type="ARBA" id="ARBA00022989"/>
    </source>
</evidence>
<protein>
    <submittedName>
        <fullName evidence="7">TspO and MBR-like protein</fullName>
    </submittedName>
</protein>
<keyword evidence="8" id="KW-1185">Reference proteome</keyword>
<comment type="subcellular location">
    <subcellularLocation>
        <location evidence="1">Membrane</location>
        <topology evidence="1">Multi-pass membrane protein</topology>
    </subcellularLocation>
</comment>
<dbReference type="RefSeq" id="WP_338689829.1">
    <property type="nucleotide sequence ID" value="NZ_AP024702.1"/>
</dbReference>
<dbReference type="PIRSF" id="PIRSF005859">
    <property type="entry name" value="PBR"/>
    <property type="match status" value="1"/>
</dbReference>
<dbReference type="Gene3D" id="1.20.1260.100">
    <property type="entry name" value="TspO/MBR protein"/>
    <property type="match status" value="1"/>
</dbReference>
<proteinExistence type="inferred from homology"/>
<feature type="transmembrane region" description="Helical" evidence="6">
    <location>
        <begin position="134"/>
        <end position="155"/>
    </location>
</feature>
<dbReference type="Pfam" id="PF03073">
    <property type="entry name" value="TspO_MBR"/>
    <property type="match status" value="1"/>
</dbReference>
<keyword evidence="5 6" id="KW-0472">Membrane</keyword>
<evidence type="ECO:0000313" key="7">
    <source>
        <dbReference type="EMBL" id="BCX47564.1"/>
    </source>
</evidence>
<evidence type="ECO:0000256" key="6">
    <source>
        <dbReference type="SAM" id="Phobius"/>
    </source>
</evidence>
<comment type="similarity">
    <text evidence="2">Belongs to the TspO/BZRP family.</text>
</comment>
<feature type="transmembrane region" description="Helical" evidence="6">
    <location>
        <begin position="46"/>
        <end position="66"/>
    </location>
</feature>
<name>A0ABM7R8W8_9BACT</name>
<feature type="transmembrane region" description="Helical" evidence="6">
    <location>
        <begin position="7"/>
        <end position="26"/>
    </location>
</feature>
<evidence type="ECO:0000313" key="8">
    <source>
        <dbReference type="Proteomes" id="UP001374893"/>
    </source>
</evidence>
<evidence type="ECO:0000256" key="1">
    <source>
        <dbReference type="ARBA" id="ARBA00004141"/>
    </source>
</evidence>
<evidence type="ECO:0000256" key="3">
    <source>
        <dbReference type="ARBA" id="ARBA00022692"/>
    </source>
</evidence>
<dbReference type="InterPro" id="IPR038330">
    <property type="entry name" value="TspO/MBR-related_sf"/>
</dbReference>
<dbReference type="Proteomes" id="UP001374893">
    <property type="component" value="Chromosome"/>
</dbReference>
<feature type="transmembrane region" description="Helical" evidence="6">
    <location>
        <begin position="78"/>
        <end position="97"/>
    </location>
</feature>
<dbReference type="CDD" id="cd15904">
    <property type="entry name" value="TSPO_MBR"/>
    <property type="match status" value="1"/>
</dbReference>